<proteinExistence type="predicted"/>
<protein>
    <submittedName>
        <fullName evidence="1">Uncharacterized protein</fullName>
    </submittedName>
</protein>
<reference evidence="1 2" key="2">
    <citation type="journal article" date="2016" name="Genome Announc.">
        <title>Draft Genome Sequence of Zhouia amylolytica AD3, Isolated from Tidal Flat Sediment.</title>
        <authorList>
            <person name="Jia B."/>
            <person name="Jin H.M."/>
            <person name="Lee H.J."/>
            <person name="Jeon C.O."/>
        </authorList>
    </citation>
    <scope>NUCLEOTIDE SEQUENCE [LARGE SCALE GENOMIC DNA]</scope>
    <source>
        <strain evidence="1 2">AD3</strain>
    </source>
</reference>
<dbReference type="Proteomes" id="UP000018850">
    <property type="component" value="Unassembled WGS sequence"/>
</dbReference>
<name>W2UTM6_9FLAO</name>
<dbReference type="EMBL" id="AYXY01000001">
    <property type="protein sequence ID" value="ETN96876.1"/>
    <property type="molecule type" value="Genomic_DNA"/>
</dbReference>
<evidence type="ECO:0000313" key="1">
    <source>
        <dbReference type="EMBL" id="ETN96876.1"/>
    </source>
</evidence>
<keyword evidence="2" id="KW-1185">Reference proteome</keyword>
<dbReference type="eggNOG" id="ENOG5033Y31">
    <property type="taxonomic scope" value="Bacteria"/>
</dbReference>
<comment type="caution">
    <text evidence="1">The sequence shown here is derived from an EMBL/GenBank/DDBJ whole genome shotgun (WGS) entry which is preliminary data.</text>
</comment>
<reference evidence="2" key="1">
    <citation type="submission" date="2013-11" db="EMBL/GenBank/DDBJ databases">
        <title>Draft genome sequence from a member of Zhouia, isolated tidal flat.</title>
        <authorList>
            <person name="Jin H."/>
            <person name="Jeon C.O."/>
        </authorList>
    </citation>
    <scope>NUCLEOTIDE SEQUENCE [LARGE SCALE GENOMIC DNA]</scope>
    <source>
        <strain evidence="2">AD3</strain>
    </source>
</reference>
<accession>W2UTM6</accession>
<evidence type="ECO:0000313" key="2">
    <source>
        <dbReference type="Proteomes" id="UP000018850"/>
    </source>
</evidence>
<dbReference type="AlphaFoldDB" id="W2UTM6"/>
<organism evidence="1 2">
    <name type="scientific">Zhouia amylolytica AD3</name>
    <dbReference type="NCBI Taxonomy" id="1286632"/>
    <lineage>
        <taxon>Bacteria</taxon>
        <taxon>Pseudomonadati</taxon>
        <taxon>Bacteroidota</taxon>
        <taxon>Flavobacteriia</taxon>
        <taxon>Flavobacteriales</taxon>
        <taxon>Flavobacteriaceae</taxon>
        <taxon>Zhouia</taxon>
    </lineage>
</organism>
<gene>
    <name evidence="1" type="ORF">P278_03020</name>
</gene>
<sequence length="166" mass="19301">MKIRSITFKPPEPKLKVIKSVTVYLSEKHSEIIIAPISKEPKAGYHYEQKDCEVIELNSSMEIIGKAIKRNFDKFNIEEKKTGMGNKSDWPAFKASKEKSMRRFEEKYRRISIRGLTDRNNTLRIETVLNLPIEIDLTSTISAHCEPSELGNRILKMFRSEITERK</sequence>
<dbReference type="RefSeq" id="WP_038261154.1">
    <property type="nucleotide sequence ID" value="NZ_AYXY01000001.1"/>
</dbReference>